<proteinExistence type="predicted"/>
<name>A0A495QB86_9ACTN</name>
<organism evidence="3 4">
    <name type="scientific">Actinomadura pelletieri DSM 43383</name>
    <dbReference type="NCBI Taxonomy" id="1120940"/>
    <lineage>
        <taxon>Bacteria</taxon>
        <taxon>Bacillati</taxon>
        <taxon>Actinomycetota</taxon>
        <taxon>Actinomycetes</taxon>
        <taxon>Streptosporangiales</taxon>
        <taxon>Thermomonosporaceae</taxon>
        <taxon>Actinomadura</taxon>
    </lineage>
</organism>
<keyword evidence="4" id="KW-1185">Reference proteome</keyword>
<dbReference type="PROSITE" id="PS51257">
    <property type="entry name" value="PROKAR_LIPOPROTEIN"/>
    <property type="match status" value="1"/>
</dbReference>
<feature type="region of interest" description="Disordered" evidence="1">
    <location>
        <begin position="22"/>
        <end position="61"/>
    </location>
</feature>
<dbReference type="EMBL" id="RBWU01000007">
    <property type="protein sequence ID" value="RKS68847.1"/>
    <property type="molecule type" value="Genomic_DNA"/>
</dbReference>
<evidence type="ECO:0000256" key="2">
    <source>
        <dbReference type="SAM" id="SignalP"/>
    </source>
</evidence>
<protein>
    <submittedName>
        <fullName evidence="3">Uncharacterized protein</fullName>
    </submittedName>
</protein>
<reference evidence="3 4" key="1">
    <citation type="submission" date="2018-10" db="EMBL/GenBank/DDBJ databases">
        <title>Genomic Encyclopedia of Archaeal and Bacterial Type Strains, Phase II (KMG-II): from individual species to whole genera.</title>
        <authorList>
            <person name="Goeker M."/>
        </authorList>
    </citation>
    <scope>NUCLEOTIDE SEQUENCE [LARGE SCALE GENOMIC DNA]</scope>
    <source>
        <strain evidence="3 4">DSM 43383</strain>
    </source>
</reference>
<accession>A0A495QB86</accession>
<dbReference type="AlphaFoldDB" id="A0A495QB86"/>
<keyword evidence="2" id="KW-0732">Signal</keyword>
<dbReference type="Proteomes" id="UP000274601">
    <property type="component" value="Unassembled WGS sequence"/>
</dbReference>
<evidence type="ECO:0000256" key="1">
    <source>
        <dbReference type="SAM" id="MobiDB-lite"/>
    </source>
</evidence>
<comment type="caution">
    <text evidence="3">The sequence shown here is derived from an EMBL/GenBank/DDBJ whole genome shotgun (WGS) entry which is preliminary data.</text>
</comment>
<sequence>MMRGRIPMILLATALVGGCAEAAPDDAADSTPSRATQPVATPSTSAKKDESKKIDPGETQSAWWTWAASAPTGRNPVEDTDGAHCAVGQPNDLWFLAGTFGGTVRRTCTVPPGRDLVAPIVNLHGSKTDCADFMSTASGTLTVDGKASSVQRWSATPITVTGVAGNPVTRAEGSVDAYGCGLWGVVRSLPPGSHQVRIRGGSGDFKLAVDYELTVQG</sequence>
<feature type="signal peptide" evidence="2">
    <location>
        <begin position="1"/>
        <end position="22"/>
    </location>
</feature>
<evidence type="ECO:0000313" key="4">
    <source>
        <dbReference type="Proteomes" id="UP000274601"/>
    </source>
</evidence>
<evidence type="ECO:0000313" key="3">
    <source>
        <dbReference type="EMBL" id="RKS68847.1"/>
    </source>
</evidence>
<feature type="chain" id="PRO_5019870789" evidence="2">
    <location>
        <begin position="23"/>
        <end position="217"/>
    </location>
</feature>
<feature type="compositionally biased region" description="Basic and acidic residues" evidence="1">
    <location>
        <begin position="46"/>
        <end position="56"/>
    </location>
</feature>
<gene>
    <name evidence="3" type="ORF">BZB76_5983</name>
</gene>